<protein>
    <recommendedName>
        <fullName evidence="3">Type VI secretion system needle protein Hcp</fullName>
    </recommendedName>
</protein>
<accession>A0A015XDW9</accession>
<evidence type="ECO:0000313" key="1">
    <source>
        <dbReference type="EMBL" id="EXY90860.1"/>
    </source>
</evidence>
<proteinExistence type="predicted"/>
<dbReference type="PATRIC" id="fig|1339316.3.peg.2344"/>
<dbReference type="Pfam" id="PF17642">
    <property type="entry name" value="TssD"/>
    <property type="match status" value="1"/>
</dbReference>
<dbReference type="SMR" id="A0A015XDW9"/>
<dbReference type="InterPro" id="IPR041408">
    <property type="entry name" value="Hcp_Tssd"/>
</dbReference>
<dbReference type="GO" id="GO:0033104">
    <property type="term" value="C:type VI protein secretion system complex"/>
    <property type="evidence" value="ECO:0007669"/>
    <property type="project" value="InterPro"/>
</dbReference>
<gene>
    <name evidence="1" type="ORF">M125_2437</name>
</gene>
<dbReference type="AlphaFoldDB" id="A0A015XDW9"/>
<dbReference type="RefSeq" id="WP_005787089.1">
    <property type="nucleotide sequence ID" value="NZ_JGDB01000107.1"/>
</dbReference>
<name>A0A015XDW9_BACFG</name>
<organism evidence="1 2">
    <name type="scientific">Bacteroides fragilis str. 3998T(B)3</name>
    <dbReference type="NCBI Taxonomy" id="1339316"/>
    <lineage>
        <taxon>Bacteria</taxon>
        <taxon>Pseudomonadati</taxon>
        <taxon>Bacteroidota</taxon>
        <taxon>Bacteroidia</taxon>
        <taxon>Bacteroidales</taxon>
        <taxon>Bacteroidaceae</taxon>
        <taxon>Bacteroides</taxon>
    </lineage>
</organism>
<evidence type="ECO:0000313" key="2">
    <source>
        <dbReference type="Proteomes" id="UP000020773"/>
    </source>
</evidence>
<dbReference type="GeneID" id="60366289"/>
<sequence>MQTYLYLHKENIDLPHGVYRGKYPLKHFDYGLSRNVGRKGEITSGVCGGEIRIVIDGFADATLLGWLFDTFRKEDGAIVTLDEHETTFAKLQFSGASVRSYRMNYDSRVKKGVVTIIVIEAKEIVTDNDLFFKNK</sequence>
<comment type="caution">
    <text evidence="1">The sequence shown here is derived from an EMBL/GenBank/DDBJ whole genome shotgun (WGS) entry which is preliminary data.</text>
</comment>
<dbReference type="EMBL" id="JGDB01000107">
    <property type="protein sequence ID" value="EXY90860.1"/>
    <property type="molecule type" value="Genomic_DNA"/>
</dbReference>
<evidence type="ECO:0008006" key="3">
    <source>
        <dbReference type="Google" id="ProtNLM"/>
    </source>
</evidence>
<reference evidence="1 2" key="1">
    <citation type="submission" date="2014-02" db="EMBL/GenBank/DDBJ databases">
        <authorList>
            <person name="Sears C."/>
            <person name="Carroll K."/>
            <person name="Sack B.R."/>
            <person name="Qadri F."/>
            <person name="Myers L.L."/>
            <person name="Chung G.-T."/>
            <person name="Escheverria P."/>
            <person name="Fraser C.M."/>
            <person name="Sadzewicz L."/>
            <person name="Shefchek K.A."/>
            <person name="Tallon L."/>
            <person name="Das S.P."/>
            <person name="Daugherty S."/>
            <person name="Mongodin E.F."/>
        </authorList>
    </citation>
    <scope>NUCLEOTIDE SEQUENCE [LARGE SCALE GENOMIC DNA]</scope>
    <source>
        <strain evidence="2">3998T(B)3</strain>
    </source>
</reference>
<dbReference type="Proteomes" id="UP000020773">
    <property type="component" value="Unassembled WGS sequence"/>
</dbReference>